<dbReference type="Gene3D" id="1.10.260.40">
    <property type="entry name" value="lambda repressor-like DNA-binding domains"/>
    <property type="match status" value="1"/>
</dbReference>
<gene>
    <name evidence="2" type="ORF">GKE10_14120</name>
</gene>
<name>A0A844DME2_9FIRM</name>
<dbReference type="Pfam" id="PF01381">
    <property type="entry name" value="HTH_3"/>
    <property type="match status" value="1"/>
</dbReference>
<proteinExistence type="predicted"/>
<dbReference type="CDD" id="cd00093">
    <property type="entry name" value="HTH_XRE"/>
    <property type="match status" value="1"/>
</dbReference>
<dbReference type="RefSeq" id="WP_154266053.1">
    <property type="nucleotide sequence ID" value="NZ_WKQM01000049.1"/>
</dbReference>
<dbReference type="AlphaFoldDB" id="A0A844DME2"/>
<organism evidence="2 3">
    <name type="scientific">Faecalibacterium prausnitzii</name>
    <dbReference type="NCBI Taxonomy" id="853"/>
    <lineage>
        <taxon>Bacteria</taxon>
        <taxon>Bacillati</taxon>
        <taxon>Bacillota</taxon>
        <taxon>Clostridia</taxon>
        <taxon>Eubacteriales</taxon>
        <taxon>Oscillospiraceae</taxon>
        <taxon>Faecalibacterium</taxon>
    </lineage>
</organism>
<evidence type="ECO:0000313" key="3">
    <source>
        <dbReference type="Proteomes" id="UP000462091"/>
    </source>
</evidence>
<dbReference type="InterPro" id="IPR010982">
    <property type="entry name" value="Lambda_DNA-bd_dom_sf"/>
</dbReference>
<evidence type="ECO:0000259" key="1">
    <source>
        <dbReference type="PROSITE" id="PS50943"/>
    </source>
</evidence>
<evidence type="ECO:0000313" key="2">
    <source>
        <dbReference type="EMBL" id="MSC53004.1"/>
    </source>
</evidence>
<protein>
    <submittedName>
        <fullName evidence="2">Helix-turn-helix domain-containing protein</fullName>
    </submittedName>
</protein>
<dbReference type="Proteomes" id="UP000462091">
    <property type="component" value="Unassembled WGS sequence"/>
</dbReference>
<reference evidence="2 3" key="1">
    <citation type="journal article" date="2019" name="Nat. Med.">
        <title>A library of human gut bacterial isolates paired with longitudinal multiomics data enables mechanistic microbiome research.</title>
        <authorList>
            <person name="Poyet M."/>
            <person name="Groussin M."/>
            <person name="Gibbons S.M."/>
            <person name="Avila-Pacheco J."/>
            <person name="Jiang X."/>
            <person name="Kearney S.M."/>
            <person name="Perrotta A.R."/>
            <person name="Berdy B."/>
            <person name="Zhao S."/>
            <person name="Lieberman T.D."/>
            <person name="Swanson P.K."/>
            <person name="Smith M."/>
            <person name="Roesemann S."/>
            <person name="Alexander J.E."/>
            <person name="Rich S.A."/>
            <person name="Livny J."/>
            <person name="Vlamakis H."/>
            <person name="Clish C."/>
            <person name="Bullock K."/>
            <person name="Deik A."/>
            <person name="Scott J."/>
            <person name="Pierce K.A."/>
            <person name="Xavier R.J."/>
            <person name="Alm E.J."/>
        </authorList>
    </citation>
    <scope>NUCLEOTIDE SEQUENCE [LARGE SCALE GENOMIC DNA]</scope>
    <source>
        <strain evidence="2 3">BIOML-B1</strain>
    </source>
</reference>
<dbReference type="SUPFAM" id="SSF47413">
    <property type="entry name" value="lambda repressor-like DNA-binding domains"/>
    <property type="match status" value="1"/>
</dbReference>
<dbReference type="PROSITE" id="PS50943">
    <property type="entry name" value="HTH_CROC1"/>
    <property type="match status" value="1"/>
</dbReference>
<feature type="domain" description="HTH cro/C1-type" evidence="1">
    <location>
        <begin position="10"/>
        <end position="41"/>
    </location>
</feature>
<accession>A0A844DME2</accession>
<dbReference type="GO" id="GO:0003677">
    <property type="term" value="F:DNA binding"/>
    <property type="evidence" value="ECO:0007669"/>
    <property type="project" value="InterPro"/>
</dbReference>
<dbReference type="EMBL" id="WKQM01000049">
    <property type="protein sequence ID" value="MSC53004.1"/>
    <property type="molecule type" value="Genomic_DNA"/>
</dbReference>
<comment type="caution">
    <text evidence="2">The sequence shown here is derived from an EMBL/GenBank/DDBJ whole genome shotgun (WGS) entry which is preliminary data.</text>
</comment>
<sequence length="45" mass="5189">MDSQKFGTLISELRKERGWTQLELAQKLNVTDKAVSKWERGVSHS</sequence>
<dbReference type="InterPro" id="IPR001387">
    <property type="entry name" value="Cro/C1-type_HTH"/>
</dbReference>